<keyword evidence="3" id="KW-0680">Restriction system</keyword>
<reference evidence="5" key="1">
    <citation type="submission" date="2024-02" db="EMBL/GenBank/DDBJ databases">
        <authorList>
            <consortium name="Clinical and Environmental Microbiology Branch: Whole genome sequencing antimicrobial resistance pathogens in the healthcare setting"/>
        </authorList>
    </citation>
    <scope>NUCLEOTIDE SEQUENCE</scope>
    <source>
        <strain evidence="5">2023KU-00017</strain>
    </source>
</reference>
<keyword evidence="2" id="KW-0808">Transferase</keyword>
<comment type="catalytic activity">
    <reaction evidence="4">
        <text>a 2'-deoxycytidine in DNA + S-adenosyl-L-methionine = a 5-methyl-2'-deoxycytidine in DNA + S-adenosyl-L-homocysteine + H(+)</text>
        <dbReference type="Rhea" id="RHEA:13681"/>
        <dbReference type="Rhea" id="RHEA-COMP:11369"/>
        <dbReference type="Rhea" id="RHEA-COMP:11370"/>
        <dbReference type="ChEBI" id="CHEBI:15378"/>
        <dbReference type="ChEBI" id="CHEBI:57856"/>
        <dbReference type="ChEBI" id="CHEBI:59789"/>
        <dbReference type="ChEBI" id="CHEBI:85452"/>
        <dbReference type="ChEBI" id="CHEBI:85454"/>
        <dbReference type="EC" id="2.1.1.37"/>
    </reaction>
</comment>
<dbReference type="InterPro" id="IPR029063">
    <property type="entry name" value="SAM-dependent_MTases_sf"/>
</dbReference>
<dbReference type="EMBL" id="ABKJEP030000024">
    <property type="protein sequence ID" value="EMO9456686.1"/>
    <property type="molecule type" value="Genomic_DNA"/>
</dbReference>
<accession>A0AAI9MSG4</accession>
<dbReference type="GO" id="GO:0032259">
    <property type="term" value="P:methylation"/>
    <property type="evidence" value="ECO:0007669"/>
    <property type="project" value="UniProtKB-KW"/>
</dbReference>
<organism evidence="5">
    <name type="scientific">Morganella morganii</name>
    <name type="common">Proteus morganii</name>
    <dbReference type="NCBI Taxonomy" id="582"/>
    <lineage>
        <taxon>Bacteria</taxon>
        <taxon>Pseudomonadati</taxon>
        <taxon>Pseudomonadota</taxon>
        <taxon>Gammaproteobacteria</taxon>
        <taxon>Enterobacterales</taxon>
        <taxon>Morganellaceae</taxon>
        <taxon>Morganella</taxon>
    </lineage>
</organism>
<dbReference type="SUPFAM" id="SSF53335">
    <property type="entry name" value="S-adenosyl-L-methionine-dependent methyltransferases"/>
    <property type="match status" value="1"/>
</dbReference>
<evidence type="ECO:0000256" key="1">
    <source>
        <dbReference type="ARBA" id="ARBA00022603"/>
    </source>
</evidence>
<dbReference type="AlphaFoldDB" id="A0AAI9MSG4"/>
<dbReference type="GO" id="GO:0009307">
    <property type="term" value="P:DNA restriction-modification system"/>
    <property type="evidence" value="ECO:0007669"/>
    <property type="project" value="UniProtKB-KW"/>
</dbReference>
<evidence type="ECO:0000256" key="2">
    <source>
        <dbReference type="ARBA" id="ARBA00022679"/>
    </source>
</evidence>
<dbReference type="InterPro" id="IPR001525">
    <property type="entry name" value="C5_MeTfrase"/>
</dbReference>
<comment type="caution">
    <text evidence="5">The sequence shown here is derived from an EMBL/GenBank/DDBJ whole genome shotgun (WGS) entry which is preliminary data.</text>
</comment>
<evidence type="ECO:0000256" key="3">
    <source>
        <dbReference type="ARBA" id="ARBA00022747"/>
    </source>
</evidence>
<proteinExistence type="predicted"/>
<gene>
    <name evidence="5" type="ORF">PN925_002066</name>
</gene>
<evidence type="ECO:0000313" key="5">
    <source>
        <dbReference type="EMBL" id="EMO9456686.1"/>
    </source>
</evidence>
<sequence>MSPVLMNSYFCGAGLMDIGLKNAGIQIAQSFELDKDAVKTYRHNLGNHIKHCDITQEMVLEQDSCHGMSFTYPCTKYSTIGDIHGTRTGDELFLHALRHLAVAQPEFYVIENVPGMLAFPIVMETMTKLAGYFIQVFCPVKSELWVSSCNVPLRPICAKWGRTIASVVTSSRSVITL</sequence>
<name>A0AAI9MSG4_MORMO</name>
<keyword evidence="1 5" id="KW-0489">Methyltransferase</keyword>
<dbReference type="Pfam" id="PF00145">
    <property type="entry name" value="DNA_methylase"/>
    <property type="match status" value="1"/>
</dbReference>
<protein>
    <submittedName>
        <fullName evidence="5">DNA cytosine methyltransferase</fullName>
    </submittedName>
</protein>
<dbReference type="GO" id="GO:0003886">
    <property type="term" value="F:DNA (cytosine-5-)-methyltransferase activity"/>
    <property type="evidence" value="ECO:0007669"/>
    <property type="project" value="UniProtKB-EC"/>
</dbReference>
<evidence type="ECO:0000256" key="4">
    <source>
        <dbReference type="ARBA" id="ARBA00047422"/>
    </source>
</evidence>
<dbReference type="Gene3D" id="3.40.50.150">
    <property type="entry name" value="Vaccinia Virus protein VP39"/>
    <property type="match status" value="1"/>
</dbReference>